<reference evidence="1 2" key="1">
    <citation type="submission" date="2019-11" db="EMBL/GenBank/DDBJ databases">
        <title>Whole genome sequence of Oryza granulata.</title>
        <authorList>
            <person name="Li W."/>
        </authorList>
    </citation>
    <scope>NUCLEOTIDE SEQUENCE [LARGE SCALE GENOMIC DNA]</scope>
    <source>
        <strain evidence="2">cv. Menghai</strain>
        <tissue evidence="1">Leaf</tissue>
    </source>
</reference>
<protein>
    <recommendedName>
        <fullName evidence="3">CCD97-like C-terminal domain-containing protein</fullName>
    </recommendedName>
</protein>
<comment type="caution">
    <text evidence="1">The sequence shown here is derived from an EMBL/GenBank/DDBJ whole genome shotgun (WGS) entry which is preliminary data.</text>
</comment>
<dbReference type="AlphaFoldDB" id="A0A6G1E9X4"/>
<evidence type="ECO:0000313" key="1">
    <source>
        <dbReference type="EMBL" id="KAF0921549.1"/>
    </source>
</evidence>
<proteinExistence type="predicted"/>
<dbReference type="PANTHER" id="PTHR31840">
    <property type="entry name" value="COILED-COIL DOMAIN-CONTAINING PROTEIN 97"/>
    <property type="match status" value="1"/>
</dbReference>
<evidence type="ECO:0008006" key="3">
    <source>
        <dbReference type="Google" id="ProtNLM"/>
    </source>
</evidence>
<dbReference type="EMBL" id="SPHZ02000004">
    <property type="protein sequence ID" value="KAF0921549.1"/>
    <property type="molecule type" value="Genomic_DNA"/>
</dbReference>
<dbReference type="OrthoDB" id="333176at2759"/>
<dbReference type="PANTHER" id="PTHR31840:SF1">
    <property type="entry name" value="COILED-COIL DOMAIN-CONTAINING PROTEIN 97"/>
    <property type="match status" value="1"/>
</dbReference>
<accession>A0A6G1E9X4</accession>
<evidence type="ECO:0000313" key="2">
    <source>
        <dbReference type="Proteomes" id="UP000479710"/>
    </source>
</evidence>
<dbReference type="InterPro" id="IPR018613">
    <property type="entry name" value="Ccdc97-like"/>
</dbReference>
<dbReference type="Proteomes" id="UP000479710">
    <property type="component" value="Unassembled WGS sequence"/>
</dbReference>
<gene>
    <name evidence="1" type="ORF">E2562_009290</name>
</gene>
<sequence>MTFALDERIYLTRARPHSVGGGCSAKWRKERTGRVLTAASADLAPAAPLSPCTHAHRQRIVAMDRIAGRHSAVDGLYYPTSFLRSTPPPSAPDRKAALLALLFRDSPLFLERYGGVLSHNELAAFDALAADYEVGWHLRRLCAVLAGGSPPASRGAD</sequence>
<name>A0A6G1E9X4_9ORYZ</name>
<organism evidence="1 2">
    <name type="scientific">Oryza meyeriana var. granulata</name>
    <dbReference type="NCBI Taxonomy" id="110450"/>
    <lineage>
        <taxon>Eukaryota</taxon>
        <taxon>Viridiplantae</taxon>
        <taxon>Streptophyta</taxon>
        <taxon>Embryophyta</taxon>
        <taxon>Tracheophyta</taxon>
        <taxon>Spermatophyta</taxon>
        <taxon>Magnoliopsida</taxon>
        <taxon>Liliopsida</taxon>
        <taxon>Poales</taxon>
        <taxon>Poaceae</taxon>
        <taxon>BOP clade</taxon>
        <taxon>Oryzoideae</taxon>
        <taxon>Oryzeae</taxon>
        <taxon>Oryzinae</taxon>
        <taxon>Oryza</taxon>
        <taxon>Oryza meyeriana</taxon>
    </lineage>
</organism>
<keyword evidence="2" id="KW-1185">Reference proteome</keyword>